<dbReference type="Pfam" id="PF00561">
    <property type="entry name" value="Abhydrolase_1"/>
    <property type="match status" value="1"/>
</dbReference>
<protein>
    <submittedName>
        <fullName evidence="2">Unannotated protein</fullName>
    </submittedName>
</protein>
<dbReference type="InterPro" id="IPR000639">
    <property type="entry name" value="Epox_hydrolase-like"/>
</dbReference>
<dbReference type="AlphaFoldDB" id="A0A6J6V3H3"/>
<evidence type="ECO:0000313" key="2">
    <source>
        <dbReference type="EMBL" id="CAB4766722.1"/>
    </source>
</evidence>
<reference evidence="2" key="1">
    <citation type="submission" date="2020-05" db="EMBL/GenBank/DDBJ databases">
        <authorList>
            <person name="Chiriac C."/>
            <person name="Salcher M."/>
            <person name="Ghai R."/>
            <person name="Kavagutti S V."/>
        </authorList>
    </citation>
    <scope>NUCLEOTIDE SEQUENCE</scope>
</reference>
<dbReference type="InterPro" id="IPR050266">
    <property type="entry name" value="AB_hydrolase_sf"/>
</dbReference>
<dbReference type="SUPFAM" id="SSF53474">
    <property type="entry name" value="alpha/beta-Hydrolases"/>
    <property type="match status" value="1"/>
</dbReference>
<dbReference type="Gene3D" id="3.40.50.1820">
    <property type="entry name" value="alpha/beta hydrolase"/>
    <property type="match status" value="1"/>
</dbReference>
<dbReference type="PANTHER" id="PTHR43798">
    <property type="entry name" value="MONOACYLGLYCEROL LIPASE"/>
    <property type="match status" value="1"/>
</dbReference>
<dbReference type="EMBL" id="CAEZZU010000001">
    <property type="protein sequence ID" value="CAB4766722.1"/>
    <property type="molecule type" value="Genomic_DNA"/>
</dbReference>
<accession>A0A6J6V3H3</accession>
<organism evidence="2">
    <name type="scientific">freshwater metagenome</name>
    <dbReference type="NCBI Taxonomy" id="449393"/>
    <lineage>
        <taxon>unclassified sequences</taxon>
        <taxon>metagenomes</taxon>
        <taxon>ecological metagenomes</taxon>
    </lineage>
</organism>
<evidence type="ECO:0000259" key="1">
    <source>
        <dbReference type="Pfam" id="PF00561"/>
    </source>
</evidence>
<dbReference type="PRINTS" id="PR00412">
    <property type="entry name" value="EPOXHYDRLASE"/>
</dbReference>
<sequence length="277" mass="29708">MLVTVDDGVSLEVLVTGSGPALFLVHGFGGAKEDFSDHLENLSKDYRVVVFDHRGHGESGAPTDEASYSLERLAADILCVADALGEERFILLGHSMGGMVARKVALTVPDRIDALILMDTCHGPIAAVDGDLIEMGAQIALTDGMATLKEILDAGSPLDNPAYERVLKERPGYREFQEKKFGSLSAVMWATIVRAIRDQSDDLEAMRLLEMPTLVVVGEVDLPFVSQSRAMADAIPRGQLVVIPDAGHSPQFENGDAWVNALNSFLESVAAAKDSSS</sequence>
<dbReference type="GO" id="GO:0003824">
    <property type="term" value="F:catalytic activity"/>
    <property type="evidence" value="ECO:0007669"/>
    <property type="project" value="InterPro"/>
</dbReference>
<evidence type="ECO:0000313" key="3">
    <source>
        <dbReference type="EMBL" id="CAB5020582.1"/>
    </source>
</evidence>
<dbReference type="EMBL" id="CAFBPF010000169">
    <property type="protein sequence ID" value="CAB5020582.1"/>
    <property type="molecule type" value="Genomic_DNA"/>
</dbReference>
<feature type="domain" description="AB hydrolase-1" evidence="1">
    <location>
        <begin position="20"/>
        <end position="254"/>
    </location>
</feature>
<dbReference type="InterPro" id="IPR000073">
    <property type="entry name" value="AB_hydrolase_1"/>
</dbReference>
<gene>
    <name evidence="2" type="ORF">UFOPK2925_00019</name>
    <name evidence="3" type="ORF">UFOPK4071_01202</name>
</gene>
<dbReference type="InterPro" id="IPR029058">
    <property type="entry name" value="AB_hydrolase_fold"/>
</dbReference>
<name>A0A6J6V3H3_9ZZZZ</name>
<dbReference type="PRINTS" id="PR00111">
    <property type="entry name" value="ABHYDROLASE"/>
</dbReference>
<proteinExistence type="predicted"/>